<dbReference type="AlphaFoldDB" id="A0AAU8M0V8"/>
<dbReference type="Gene3D" id="2.130.10.130">
    <property type="entry name" value="Integrin alpha, N-terminal"/>
    <property type="match status" value="1"/>
</dbReference>
<keyword evidence="1" id="KW-0732">Signal</keyword>
<protein>
    <submittedName>
        <fullName evidence="2">VCBS repeat-containing protein</fullName>
    </submittedName>
</protein>
<proteinExistence type="predicted"/>
<dbReference type="KEGG" id="eaj:Q3M24_10475"/>
<name>A0AAU8M0V8_9BACT</name>
<reference evidence="2" key="1">
    <citation type="journal article" date="2024" name="Syst. Appl. Microbiol.">
        <title>First single-strain enrichments of Electrothrix cable bacteria, description of E. aestuarii sp. nov. and E. rattekaaiensis sp. nov., and proposal of a cable bacteria taxonomy following the rules of the SeqCode.</title>
        <authorList>
            <person name="Plum-Jensen L.E."/>
            <person name="Schramm A."/>
            <person name="Marshall I.P.G."/>
        </authorList>
    </citation>
    <scope>NUCLEOTIDE SEQUENCE</scope>
    <source>
        <strain evidence="2">Rat1</strain>
    </source>
</reference>
<reference evidence="2" key="2">
    <citation type="submission" date="2024-06" db="EMBL/GenBank/DDBJ databases">
        <authorList>
            <person name="Plum-Jensen L.E."/>
            <person name="Schramm A."/>
            <person name="Marshall I.P.G."/>
        </authorList>
    </citation>
    <scope>NUCLEOTIDE SEQUENCE</scope>
    <source>
        <strain evidence="2">Rat1</strain>
    </source>
</reference>
<dbReference type="Pfam" id="PF13517">
    <property type="entry name" value="FG-GAP_3"/>
    <property type="match status" value="1"/>
</dbReference>
<dbReference type="PANTHER" id="PTHR46580:SF4">
    <property type="entry name" value="ATP_GTP-BINDING PROTEIN"/>
    <property type="match status" value="1"/>
</dbReference>
<accession>A0AAU8M0V8</accession>
<dbReference type="PANTHER" id="PTHR46580">
    <property type="entry name" value="SENSOR KINASE-RELATED"/>
    <property type="match status" value="1"/>
</dbReference>
<sequence length="487" mass="54415">MVDNLTELLHQQNNVAVQNALQKIPNTSLLAGTLKEQAEGYEINIKVFGHRPSTQISLTQSFNQLESALTVLDELSLDIAEKIFSIARPKKTELAEKKDGLEGFYTAHPERMFKEKKYNVKQEITQNTEPEIKSSGFGIQSSRQDPLPSSTVLAMVVGDLNNDGTKEFVSLEKASVVIYHKSPNASFQRIALQPLARHLGLHTINLADLDHNGLQEIYIGASNGKTPASQILEWDGRNFHVLYQNASYYLRPEVGTAGQTILLGQENVFQEGGNSNFYSLKRQQDGSLMKRERLTLPLGFNIYDFILVDLDMDGTLEFVGITRGNKLTVIDKSGRTLWKSEKSFGASREILGTLSSTVDGDRNQANNPKPLYMHTRLIAQDLNGDGKPEIILGRNRLTDTTFFRRLRSFEGSSITALTWSDGTMKTMWESPKFSGYTVDFHISKGTAGTFRLVVLEQEHSNNLVSFLSRKDARVHTFILGRNDAVAP</sequence>
<dbReference type="InterPro" id="IPR028994">
    <property type="entry name" value="Integrin_alpha_N"/>
</dbReference>
<evidence type="ECO:0000256" key="1">
    <source>
        <dbReference type="ARBA" id="ARBA00022729"/>
    </source>
</evidence>
<dbReference type="EMBL" id="CP159373">
    <property type="protein sequence ID" value="XCN75131.1"/>
    <property type="molecule type" value="Genomic_DNA"/>
</dbReference>
<gene>
    <name evidence="2" type="ORF">Q3M24_10475</name>
</gene>
<organism evidence="2">
    <name type="scientific">Candidatus Electrothrix aestuarii</name>
    <dbReference type="NCBI Taxonomy" id="3062594"/>
    <lineage>
        <taxon>Bacteria</taxon>
        <taxon>Pseudomonadati</taxon>
        <taxon>Thermodesulfobacteriota</taxon>
        <taxon>Desulfobulbia</taxon>
        <taxon>Desulfobulbales</taxon>
        <taxon>Desulfobulbaceae</taxon>
        <taxon>Candidatus Electrothrix</taxon>
    </lineage>
</organism>
<dbReference type="SUPFAM" id="SSF69318">
    <property type="entry name" value="Integrin alpha N-terminal domain"/>
    <property type="match status" value="1"/>
</dbReference>
<evidence type="ECO:0000313" key="2">
    <source>
        <dbReference type="EMBL" id="XCN75131.1"/>
    </source>
</evidence>
<dbReference type="InterPro" id="IPR013517">
    <property type="entry name" value="FG-GAP"/>
</dbReference>